<comment type="caution">
    <text evidence="2">The sequence shown here is derived from an EMBL/GenBank/DDBJ whole genome shotgun (WGS) entry which is preliminary data.</text>
</comment>
<dbReference type="RefSeq" id="WP_205134362.1">
    <property type="nucleotide sequence ID" value="NZ_JACSNT010000017.1"/>
</dbReference>
<keyword evidence="3" id="KW-1185">Reference proteome</keyword>
<dbReference type="InterPro" id="IPR001932">
    <property type="entry name" value="PPM-type_phosphatase-like_dom"/>
</dbReference>
<dbReference type="Gene3D" id="3.60.40.10">
    <property type="entry name" value="PPM-type phosphatase domain"/>
    <property type="match status" value="1"/>
</dbReference>
<dbReference type="InterPro" id="IPR015655">
    <property type="entry name" value="PP2C"/>
</dbReference>
<dbReference type="EMBL" id="JACSNV010000019">
    <property type="protein sequence ID" value="MBM6878701.1"/>
    <property type="molecule type" value="Genomic_DNA"/>
</dbReference>
<dbReference type="SMART" id="SM00332">
    <property type="entry name" value="PP2Cc"/>
    <property type="match status" value="1"/>
</dbReference>
<organism evidence="2 3">
    <name type="scientific">Anaerotignum lactatifermentans</name>
    <dbReference type="NCBI Taxonomy" id="160404"/>
    <lineage>
        <taxon>Bacteria</taxon>
        <taxon>Bacillati</taxon>
        <taxon>Bacillota</taxon>
        <taxon>Clostridia</taxon>
        <taxon>Lachnospirales</taxon>
        <taxon>Anaerotignaceae</taxon>
        <taxon>Anaerotignum</taxon>
    </lineage>
</organism>
<feature type="domain" description="PPM-type phosphatase" evidence="1">
    <location>
        <begin position="3"/>
        <end position="241"/>
    </location>
</feature>
<evidence type="ECO:0000313" key="2">
    <source>
        <dbReference type="EMBL" id="MBM6878701.1"/>
    </source>
</evidence>
<reference evidence="2 3" key="1">
    <citation type="journal article" date="2021" name="Sci. Rep.">
        <title>The distribution of antibiotic resistance genes in chicken gut microbiota commensals.</title>
        <authorList>
            <person name="Juricova H."/>
            <person name="Matiasovicova J."/>
            <person name="Kubasova T."/>
            <person name="Cejkova D."/>
            <person name="Rychlik I."/>
        </authorList>
    </citation>
    <scope>NUCLEOTIDE SEQUENCE [LARGE SCALE GENOMIC DNA]</scope>
    <source>
        <strain evidence="2 3">An431b</strain>
    </source>
</reference>
<accession>A0ABS2GB86</accession>
<evidence type="ECO:0000259" key="1">
    <source>
        <dbReference type="PROSITE" id="PS51746"/>
    </source>
</evidence>
<dbReference type="PROSITE" id="PS51746">
    <property type="entry name" value="PPM_2"/>
    <property type="match status" value="1"/>
</dbReference>
<sequence>MKAVGITDIGRCRKNNEDAYYVAEEGAPMEHLYLVADGMGGCNAGEVASSGAIRAFLRYVEEHREEGMEIPDLIAGGFQAANQDVFRQSNSASEFAEMGTTMVAAVIKEDRVYIAYVGDSRAYLMRQGSLEAVTTDHSYVMELVKMGTITKEEAAKHPKRNIITRAVGIKDTVEIDTVLEDVQAGDMLLLCTDGLSGMLRDEEMEAVLRAELPLEKKAQKLVALANEHGGYDNISLVLIEI</sequence>
<dbReference type="PANTHER" id="PTHR47992">
    <property type="entry name" value="PROTEIN PHOSPHATASE"/>
    <property type="match status" value="1"/>
</dbReference>
<gene>
    <name evidence="2" type="ORF">H9X83_11100</name>
</gene>
<proteinExistence type="predicted"/>
<dbReference type="Pfam" id="PF13672">
    <property type="entry name" value="PP2C_2"/>
    <property type="match status" value="1"/>
</dbReference>
<dbReference type="SMART" id="SM00331">
    <property type="entry name" value="PP2C_SIG"/>
    <property type="match status" value="1"/>
</dbReference>
<dbReference type="NCBIfam" id="NF033484">
    <property type="entry name" value="Stp1_PP2C_phos"/>
    <property type="match status" value="1"/>
</dbReference>
<dbReference type="CDD" id="cd00143">
    <property type="entry name" value="PP2Cc"/>
    <property type="match status" value="1"/>
</dbReference>
<evidence type="ECO:0000313" key="3">
    <source>
        <dbReference type="Proteomes" id="UP000729290"/>
    </source>
</evidence>
<name>A0ABS2GB86_9FIRM</name>
<dbReference type="Proteomes" id="UP000729290">
    <property type="component" value="Unassembled WGS sequence"/>
</dbReference>
<protein>
    <submittedName>
        <fullName evidence="2">Stp1/IreP family PP2C-type Ser/Thr phosphatase</fullName>
    </submittedName>
</protein>
<dbReference type="InterPro" id="IPR036457">
    <property type="entry name" value="PPM-type-like_dom_sf"/>
</dbReference>
<dbReference type="SUPFAM" id="SSF81606">
    <property type="entry name" value="PP2C-like"/>
    <property type="match status" value="1"/>
</dbReference>